<accession>K9WZ01</accession>
<dbReference type="AlphaFoldDB" id="K9WZ01"/>
<protein>
    <submittedName>
        <fullName evidence="1">Uncharacterized protein</fullName>
    </submittedName>
</protein>
<evidence type="ECO:0000313" key="2">
    <source>
        <dbReference type="Proteomes" id="UP000010475"/>
    </source>
</evidence>
<evidence type="ECO:0000313" key="1">
    <source>
        <dbReference type="EMBL" id="AFZ25443.1"/>
    </source>
</evidence>
<proteinExistence type="predicted"/>
<dbReference type="STRING" id="56107.Cylst_3289"/>
<dbReference type="Proteomes" id="UP000010475">
    <property type="component" value="Chromosome"/>
</dbReference>
<keyword evidence="2" id="KW-1185">Reference proteome</keyword>
<name>K9WZ01_9NOST</name>
<dbReference type="HOGENOM" id="CLU_3327089_0_0_3"/>
<sequence>MNLETVIEEIHKNSNKVVSLIFLKLTEQTIDKLLSKLG</sequence>
<dbReference type="KEGG" id="csg:Cylst_3289"/>
<gene>
    <name evidence="1" type="ORF">Cylst_3289</name>
</gene>
<dbReference type="EMBL" id="CP003642">
    <property type="protein sequence ID" value="AFZ25443.1"/>
    <property type="molecule type" value="Genomic_DNA"/>
</dbReference>
<organism evidence="1 2">
    <name type="scientific">Cylindrospermum stagnale PCC 7417</name>
    <dbReference type="NCBI Taxonomy" id="56107"/>
    <lineage>
        <taxon>Bacteria</taxon>
        <taxon>Bacillati</taxon>
        <taxon>Cyanobacteriota</taxon>
        <taxon>Cyanophyceae</taxon>
        <taxon>Nostocales</taxon>
        <taxon>Nostocaceae</taxon>
        <taxon>Cylindrospermum</taxon>
    </lineage>
</organism>
<reference evidence="1 2" key="1">
    <citation type="submission" date="2012-06" db="EMBL/GenBank/DDBJ databases">
        <title>Finished chromosome of genome of Cylindrospermum stagnale PCC 7417.</title>
        <authorList>
            <consortium name="US DOE Joint Genome Institute"/>
            <person name="Gugger M."/>
            <person name="Coursin T."/>
            <person name="Rippka R."/>
            <person name="Tandeau De Marsac N."/>
            <person name="Huntemann M."/>
            <person name="Wei C.-L."/>
            <person name="Han J."/>
            <person name="Detter J.C."/>
            <person name="Han C."/>
            <person name="Tapia R."/>
            <person name="Chen A."/>
            <person name="Kyrpides N."/>
            <person name="Mavromatis K."/>
            <person name="Markowitz V."/>
            <person name="Szeto E."/>
            <person name="Ivanova N."/>
            <person name="Pagani I."/>
            <person name="Pati A."/>
            <person name="Goodwin L."/>
            <person name="Nordberg H.P."/>
            <person name="Cantor M.N."/>
            <person name="Hua S.X."/>
            <person name="Woyke T."/>
            <person name="Kerfeld C.A."/>
        </authorList>
    </citation>
    <scope>NUCLEOTIDE SEQUENCE [LARGE SCALE GENOMIC DNA]</scope>
    <source>
        <strain evidence="1 2">PCC 7417</strain>
    </source>
</reference>